<comment type="caution">
    <text evidence="1">The sequence shown here is derived from an EMBL/GenBank/DDBJ whole genome shotgun (WGS) entry which is preliminary data.</text>
</comment>
<feature type="non-terminal residue" evidence="1">
    <location>
        <position position="1"/>
    </location>
</feature>
<evidence type="ECO:0000313" key="2">
    <source>
        <dbReference type="Proteomes" id="UP001066276"/>
    </source>
</evidence>
<gene>
    <name evidence="1" type="ORF">NDU88_007608</name>
</gene>
<reference evidence="1" key="1">
    <citation type="journal article" date="2022" name="bioRxiv">
        <title>Sequencing and chromosome-scale assembly of the giantPleurodeles waltlgenome.</title>
        <authorList>
            <person name="Brown T."/>
            <person name="Elewa A."/>
            <person name="Iarovenko S."/>
            <person name="Subramanian E."/>
            <person name="Araus A.J."/>
            <person name="Petzold A."/>
            <person name="Susuki M."/>
            <person name="Suzuki K.-i.T."/>
            <person name="Hayashi T."/>
            <person name="Toyoda A."/>
            <person name="Oliveira C."/>
            <person name="Osipova E."/>
            <person name="Leigh N.D."/>
            <person name="Simon A."/>
            <person name="Yun M.H."/>
        </authorList>
    </citation>
    <scope>NUCLEOTIDE SEQUENCE</scope>
    <source>
        <strain evidence="1">20211129_DDA</strain>
        <tissue evidence="1">Liver</tissue>
    </source>
</reference>
<sequence>DFLSFLKRLALIPWVSRKRCAWLLPLRCTSTFAGLGMWHEGSAWSMYRERGSLPRPGQIKRNP</sequence>
<evidence type="ECO:0000313" key="1">
    <source>
        <dbReference type="EMBL" id="KAJ1167215.1"/>
    </source>
</evidence>
<dbReference type="Proteomes" id="UP001066276">
    <property type="component" value="Chromosome 4_2"/>
</dbReference>
<dbReference type="EMBL" id="JANPWB010000008">
    <property type="protein sequence ID" value="KAJ1167215.1"/>
    <property type="molecule type" value="Genomic_DNA"/>
</dbReference>
<proteinExistence type="predicted"/>
<dbReference type="AlphaFoldDB" id="A0AAV7SSS1"/>
<keyword evidence="2" id="KW-1185">Reference proteome</keyword>
<name>A0AAV7SSS1_PLEWA</name>
<protein>
    <submittedName>
        <fullName evidence="1">Uncharacterized protein</fullName>
    </submittedName>
</protein>
<organism evidence="1 2">
    <name type="scientific">Pleurodeles waltl</name>
    <name type="common">Iberian ribbed newt</name>
    <dbReference type="NCBI Taxonomy" id="8319"/>
    <lineage>
        <taxon>Eukaryota</taxon>
        <taxon>Metazoa</taxon>
        <taxon>Chordata</taxon>
        <taxon>Craniata</taxon>
        <taxon>Vertebrata</taxon>
        <taxon>Euteleostomi</taxon>
        <taxon>Amphibia</taxon>
        <taxon>Batrachia</taxon>
        <taxon>Caudata</taxon>
        <taxon>Salamandroidea</taxon>
        <taxon>Salamandridae</taxon>
        <taxon>Pleurodelinae</taxon>
        <taxon>Pleurodeles</taxon>
    </lineage>
</organism>
<accession>A0AAV7SSS1</accession>
<feature type="non-terminal residue" evidence="1">
    <location>
        <position position="63"/>
    </location>
</feature>